<name>A0A4R2NIM1_RHOAD</name>
<dbReference type="InterPro" id="IPR050557">
    <property type="entry name" value="RTX_toxin/Mannuronan_C5-epim"/>
</dbReference>
<dbReference type="Pfam" id="PF00657">
    <property type="entry name" value="Lipase_GDSL"/>
    <property type="match status" value="1"/>
</dbReference>
<dbReference type="InterPro" id="IPR018511">
    <property type="entry name" value="Hemolysin-typ_Ca-bd_CS"/>
</dbReference>
<reference evidence="3 4" key="1">
    <citation type="submission" date="2019-03" db="EMBL/GenBank/DDBJ databases">
        <title>Genomic Encyclopedia of Type Strains, Phase IV (KMG-IV): sequencing the most valuable type-strain genomes for metagenomic binning, comparative biology and taxonomic classification.</title>
        <authorList>
            <person name="Goeker M."/>
        </authorList>
    </citation>
    <scope>NUCLEOTIDE SEQUENCE [LARGE SCALE GENOMIC DNA]</scope>
    <source>
        <strain evidence="3 4">DSM 2781</strain>
    </source>
</reference>
<keyword evidence="4" id="KW-1185">Reference proteome</keyword>
<dbReference type="RefSeq" id="WP_165919018.1">
    <property type="nucleotide sequence ID" value="NZ_NRRP01000010.1"/>
</dbReference>
<gene>
    <name evidence="3" type="ORF">EV656_11360</name>
</gene>
<evidence type="ECO:0000256" key="2">
    <source>
        <dbReference type="ARBA" id="ARBA00022525"/>
    </source>
</evidence>
<accession>A0A4R2NIM1</accession>
<dbReference type="InterPro" id="IPR011049">
    <property type="entry name" value="Serralysin-like_metalloprot_C"/>
</dbReference>
<dbReference type="Gene3D" id="2.150.10.10">
    <property type="entry name" value="Serralysin-like metalloprotease, C-terminal"/>
    <property type="match status" value="1"/>
</dbReference>
<dbReference type="GO" id="GO:0016788">
    <property type="term" value="F:hydrolase activity, acting on ester bonds"/>
    <property type="evidence" value="ECO:0007669"/>
    <property type="project" value="InterPro"/>
</dbReference>
<dbReference type="GO" id="GO:0005576">
    <property type="term" value="C:extracellular region"/>
    <property type="evidence" value="ECO:0007669"/>
    <property type="project" value="UniProtKB-SubCell"/>
</dbReference>
<dbReference type="Proteomes" id="UP000295733">
    <property type="component" value="Unassembled WGS sequence"/>
</dbReference>
<comment type="subcellular location">
    <subcellularLocation>
        <location evidence="1">Secreted</location>
    </subcellularLocation>
</comment>
<dbReference type="InterPro" id="IPR001087">
    <property type="entry name" value="GDSL"/>
</dbReference>
<organism evidence="3 4">
    <name type="scientific">Rhodovulum adriaticum</name>
    <name type="common">Rhodopseudomonas adriatica</name>
    <dbReference type="NCBI Taxonomy" id="35804"/>
    <lineage>
        <taxon>Bacteria</taxon>
        <taxon>Pseudomonadati</taxon>
        <taxon>Pseudomonadota</taxon>
        <taxon>Alphaproteobacteria</taxon>
        <taxon>Rhodobacterales</taxon>
        <taxon>Paracoccaceae</taxon>
        <taxon>Rhodovulum</taxon>
    </lineage>
</organism>
<dbReference type="GO" id="GO:0005509">
    <property type="term" value="F:calcium ion binding"/>
    <property type="evidence" value="ECO:0007669"/>
    <property type="project" value="InterPro"/>
</dbReference>
<dbReference type="PROSITE" id="PS00330">
    <property type="entry name" value="HEMOLYSIN_CALCIUM"/>
    <property type="match status" value="2"/>
</dbReference>
<dbReference type="InterPro" id="IPR036514">
    <property type="entry name" value="SGNH_hydro_sf"/>
</dbReference>
<dbReference type="SUPFAM" id="SSF51120">
    <property type="entry name" value="beta-Roll"/>
    <property type="match status" value="1"/>
</dbReference>
<sequence length="500" mass="51781">MTLPSPQLVFFGDSLTDDGNLLALTEGLVDESYRAEIGTDGRISNGAVYSEYVADLLGLTVSDNYAVAAAKALGVAELGERIIKSGYEEALLVPPDDPRLAQDINLAGQLSRFYGDYQGTDLTDTTAFFLIGANDYGAIDLSDQENLWSTAITTLYQVAGATAQAVRDIVDYGLGEVVVSNLPMATFFPSLADATPDQKAQADLFLQISNGILEATVAGLADEGVPVRMLNLEAVTTAITEDPAGFGLLAPLDLTLQEGAPEDLDAYDADQVAFWDSLHPTTATHGIIGGYVAHALTDPVSALTDYSNWAFQDQGDDLVLAYGGNDLVATGAGNDLILGGSGNDWLNGGRDDDLLSGGSGNDQLTGAGGNDILGGGPGDDTLRGGFGNDLLIGGTGSDTALGGFGADNFLFTEPNLIGGEIATDLIDGGYGEDTLYLVLSAETLAAQGEALTGADPDAALAGLGLEVRNVENIVLIEGRDGLSDLVGWTQFDTADLWGLT</sequence>
<dbReference type="Gene3D" id="3.40.50.1110">
    <property type="entry name" value="SGNH hydrolase"/>
    <property type="match status" value="1"/>
</dbReference>
<dbReference type="Pfam" id="PF00353">
    <property type="entry name" value="HemolysinCabind"/>
    <property type="match status" value="3"/>
</dbReference>
<dbReference type="PANTHER" id="PTHR38340:SF1">
    <property type="entry name" value="S-LAYER PROTEIN"/>
    <property type="match status" value="1"/>
</dbReference>
<evidence type="ECO:0000256" key="1">
    <source>
        <dbReference type="ARBA" id="ARBA00004613"/>
    </source>
</evidence>
<dbReference type="SUPFAM" id="SSF52266">
    <property type="entry name" value="SGNH hydrolase"/>
    <property type="match status" value="1"/>
</dbReference>
<evidence type="ECO:0000313" key="3">
    <source>
        <dbReference type="EMBL" id="TCP21138.1"/>
    </source>
</evidence>
<keyword evidence="2" id="KW-0964">Secreted</keyword>
<dbReference type="AlphaFoldDB" id="A0A4R2NIM1"/>
<evidence type="ECO:0000313" key="4">
    <source>
        <dbReference type="Proteomes" id="UP000295733"/>
    </source>
</evidence>
<proteinExistence type="predicted"/>
<dbReference type="PRINTS" id="PR00313">
    <property type="entry name" value="CABNDNGRPT"/>
</dbReference>
<dbReference type="InterPro" id="IPR001343">
    <property type="entry name" value="Hemolysn_Ca-bd"/>
</dbReference>
<comment type="caution">
    <text evidence="3">The sequence shown here is derived from an EMBL/GenBank/DDBJ whole genome shotgun (WGS) entry which is preliminary data.</text>
</comment>
<dbReference type="EMBL" id="SLXL01000013">
    <property type="protein sequence ID" value="TCP21138.1"/>
    <property type="molecule type" value="Genomic_DNA"/>
</dbReference>
<dbReference type="PANTHER" id="PTHR38340">
    <property type="entry name" value="S-LAYER PROTEIN"/>
    <property type="match status" value="1"/>
</dbReference>
<protein>
    <submittedName>
        <fullName evidence="3">Phospholipase/lecithinase/hemolysin</fullName>
    </submittedName>
</protein>